<name>A0A139XCF8_9CYAN</name>
<keyword evidence="2" id="KW-1185">Reference proteome</keyword>
<gene>
    <name evidence="1" type="ORF">WA1_20645</name>
</gene>
<dbReference type="Pfam" id="PF08852">
    <property type="entry name" value="DUF1822"/>
    <property type="match status" value="1"/>
</dbReference>
<accession>A0A139XCF8</accession>
<dbReference type="Proteomes" id="UP000076925">
    <property type="component" value="Unassembled WGS sequence"/>
</dbReference>
<comment type="caution">
    <text evidence="1">The sequence shown here is derived from an EMBL/GenBank/DDBJ whole genome shotgun (WGS) entry which is preliminary data.</text>
</comment>
<sequence>MSQPSIKTTGIRLILPESIWLEPEHFYQATQISNRIMNETQQWQTYLNSLGLFGFEEWLTARLPEQPIQKQTHVIETCAQLQLGEFKFCVISTEHLLDEVVSIPSGTIHHPELVAHFYVVLEVSEEQEEVIIRGCLRYDQLVTYCSSDRLQDGSYQLPLSVFDLEPNHLLHYYLYLEPSSIPLPVTSTEKVSENLLTYFKETRIKLSQWFQGVCDEGWEVIDNLLERETNLAFNTRHILSGIKRAKLIDLGVQLGNQTVALLVNISEESEEKLGVLIQLHPTNGERVLPSNIKLTLFSKAGKTLQEVTARSQDNYIQLKPFKGEPGKRFSLEVSLEDARVREYFEL</sequence>
<protein>
    <recommendedName>
        <fullName evidence="3">DUF1822 domain-containing protein</fullName>
    </recommendedName>
</protein>
<evidence type="ECO:0000313" key="1">
    <source>
        <dbReference type="EMBL" id="KYC42380.1"/>
    </source>
</evidence>
<proteinExistence type="predicted"/>
<evidence type="ECO:0008006" key="3">
    <source>
        <dbReference type="Google" id="ProtNLM"/>
    </source>
</evidence>
<evidence type="ECO:0000313" key="2">
    <source>
        <dbReference type="Proteomes" id="UP000076925"/>
    </source>
</evidence>
<dbReference type="RefSeq" id="WP_017741645.1">
    <property type="nucleotide sequence ID" value="NZ_KQ976354.1"/>
</dbReference>
<dbReference type="STRING" id="128403.WA1_20645"/>
<organism evidence="1 2">
    <name type="scientific">Scytonema hofmannii PCC 7110</name>
    <dbReference type="NCBI Taxonomy" id="128403"/>
    <lineage>
        <taxon>Bacteria</taxon>
        <taxon>Bacillati</taxon>
        <taxon>Cyanobacteriota</taxon>
        <taxon>Cyanophyceae</taxon>
        <taxon>Nostocales</taxon>
        <taxon>Scytonemataceae</taxon>
        <taxon>Scytonema</taxon>
    </lineage>
</organism>
<dbReference type="InterPro" id="IPR014951">
    <property type="entry name" value="DUF1822"/>
</dbReference>
<reference evidence="1 2" key="1">
    <citation type="journal article" date="2013" name="Genome Biol. Evol.">
        <title>Genomes of Stigonematalean cyanobacteria (subsection V) and the evolution of oxygenic photosynthesis from prokaryotes to plastids.</title>
        <authorList>
            <person name="Dagan T."/>
            <person name="Roettger M."/>
            <person name="Stucken K."/>
            <person name="Landan G."/>
            <person name="Koch R."/>
            <person name="Major P."/>
            <person name="Gould S.B."/>
            <person name="Goremykin V.V."/>
            <person name="Rippka R."/>
            <person name="Tandeau de Marsac N."/>
            <person name="Gugger M."/>
            <person name="Lockhart P.J."/>
            <person name="Allen J.F."/>
            <person name="Brune I."/>
            <person name="Maus I."/>
            <person name="Puhler A."/>
            <person name="Martin W.F."/>
        </authorList>
    </citation>
    <scope>NUCLEOTIDE SEQUENCE [LARGE SCALE GENOMIC DNA]</scope>
    <source>
        <strain evidence="1 2">PCC 7110</strain>
    </source>
</reference>
<dbReference type="AlphaFoldDB" id="A0A139XCF8"/>
<dbReference type="EMBL" id="ANNX02000020">
    <property type="protein sequence ID" value="KYC42380.1"/>
    <property type="molecule type" value="Genomic_DNA"/>
</dbReference>
<dbReference type="OrthoDB" id="440486at2"/>